<feature type="compositionally biased region" description="Basic residues" evidence="1">
    <location>
        <begin position="30"/>
        <end position="40"/>
    </location>
</feature>
<dbReference type="EMBL" id="JAGHQL010000071">
    <property type="protein sequence ID" value="KAH0541705.1"/>
    <property type="molecule type" value="Genomic_DNA"/>
</dbReference>
<feature type="compositionally biased region" description="Polar residues" evidence="1">
    <location>
        <begin position="15"/>
        <end position="24"/>
    </location>
</feature>
<feature type="non-terminal residue" evidence="2">
    <location>
        <position position="95"/>
    </location>
</feature>
<comment type="caution">
    <text evidence="2">The sequence shown here is derived from an EMBL/GenBank/DDBJ whole genome shotgun (WGS) entry which is preliminary data.</text>
</comment>
<dbReference type="AlphaFoldDB" id="A0A9P8L334"/>
<proteinExistence type="predicted"/>
<keyword evidence="3" id="KW-1185">Reference proteome</keyword>
<name>A0A9P8L334_9PEZI</name>
<feature type="compositionally biased region" description="Polar residues" evidence="1">
    <location>
        <begin position="45"/>
        <end position="68"/>
    </location>
</feature>
<feature type="region of interest" description="Disordered" evidence="1">
    <location>
        <begin position="1"/>
        <end position="68"/>
    </location>
</feature>
<accession>A0A9P8L334</accession>
<evidence type="ECO:0000313" key="3">
    <source>
        <dbReference type="Proteomes" id="UP000698800"/>
    </source>
</evidence>
<evidence type="ECO:0000313" key="2">
    <source>
        <dbReference type="EMBL" id="KAH0541705.1"/>
    </source>
</evidence>
<organism evidence="2 3">
    <name type="scientific">Glutinoglossum americanum</name>
    <dbReference type="NCBI Taxonomy" id="1670608"/>
    <lineage>
        <taxon>Eukaryota</taxon>
        <taxon>Fungi</taxon>
        <taxon>Dikarya</taxon>
        <taxon>Ascomycota</taxon>
        <taxon>Pezizomycotina</taxon>
        <taxon>Geoglossomycetes</taxon>
        <taxon>Geoglossales</taxon>
        <taxon>Geoglossaceae</taxon>
        <taxon>Glutinoglossum</taxon>
    </lineage>
</organism>
<reference evidence="2" key="1">
    <citation type="submission" date="2021-03" db="EMBL/GenBank/DDBJ databases">
        <title>Comparative genomics and phylogenomic investigation of the class Geoglossomycetes provide insights into ecological specialization and systematics.</title>
        <authorList>
            <person name="Melie T."/>
            <person name="Pirro S."/>
            <person name="Miller A.N."/>
            <person name="Quandt A."/>
        </authorList>
    </citation>
    <scope>NUCLEOTIDE SEQUENCE</scope>
    <source>
        <strain evidence="2">GBOQ0MN5Z8</strain>
    </source>
</reference>
<evidence type="ECO:0000256" key="1">
    <source>
        <dbReference type="SAM" id="MobiDB-lite"/>
    </source>
</evidence>
<dbReference type="Proteomes" id="UP000698800">
    <property type="component" value="Unassembled WGS sequence"/>
</dbReference>
<sequence length="95" mass="10428">MPGTIPSPEEPTAVRSGTDNTTKSDGSKRSNSKKSAKSKSVKSSLCTLRSPTPDASQCQPDKSSLNSNRNLEVFVYEVKQNRTFKMRKGELYTKA</sequence>
<protein>
    <submittedName>
        <fullName evidence="2">Uncharacterized protein</fullName>
    </submittedName>
</protein>
<gene>
    <name evidence="2" type="ORF">FGG08_003868</name>
</gene>